<dbReference type="Gene3D" id="3.40.630.30">
    <property type="match status" value="1"/>
</dbReference>
<comment type="caution">
    <text evidence="4">The sequence shown here is derived from an EMBL/GenBank/DDBJ whole genome shotgun (WGS) entry which is preliminary data.</text>
</comment>
<name>J6Y8E4_ENTFC</name>
<keyword evidence="1 4" id="KW-0808">Transferase</keyword>
<accession>J6Y8E4</accession>
<evidence type="ECO:0000313" key="5">
    <source>
        <dbReference type="Proteomes" id="UP000006403"/>
    </source>
</evidence>
<evidence type="ECO:0000259" key="3">
    <source>
        <dbReference type="PROSITE" id="PS51186"/>
    </source>
</evidence>
<evidence type="ECO:0000256" key="1">
    <source>
        <dbReference type="ARBA" id="ARBA00022679"/>
    </source>
</evidence>
<dbReference type="EMBL" id="AMBL01000022">
    <property type="protein sequence ID" value="EJY46356.1"/>
    <property type="molecule type" value="Genomic_DNA"/>
</dbReference>
<dbReference type="InterPro" id="IPR000182">
    <property type="entry name" value="GNAT_dom"/>
</dbReference>
<dbReference type="HOGENOM" id="CLU_013985_34_4_9"/>
<evidence type="ECO:0000313" key="4">
    <source>
        <dbReference type="EMBL" id="EJY46356.1"/>
    </source>
</evidence>
<sequence length="160" mass="18683">MIKKFIQKNRNWLVIWMLREMRLGDAEALREINAEQLGYDVPLTVTVRQMKKLLKEPEKNFFLVYEDPISKKAAGYVQAESYESIFSDPMFNIMALAVSKHAEKRGIGKALMTGVEEEAKKRGISAIRLNSAEYRVEAHRFYEHIGFHSDKMQKRFLKIL</sequence>
<proteinExistence type="predicted"/>
<evidence type="ECO:0000256" key="2">
    <source>
        <dbReference type="ARBA" id="ARBA00023315"/>
    </source>
</evidence>
<gene>
    <name evidence="4" type="ORF">HMPREF1348_01004</name>
</gene>
<dbReference type="GO" id="GO:0016747">
    <property type="term" value="F:acyltransferase activity, transferring groups other than amino-acyl groups"/>
    <property type="evidence" value="ECO:0007669"/>
    <property type="project" value="InterPro"/>
</dbReference>
<dbReference type="SUPFAM" id="SSF55729">
    <property type="entry name" value="Acyl-CoA N-acyltransferases (Nat)"/>
    <property type="match status" value="1"/>
</dbReference>
<dbReference type="AlphaFoldDB" id="J6Y8E4"/>
<dbReference type="InterPro" id="IPR016181">
    <property type="entry name" value="Acyl_CoA_acyltransferase"/>
</dbReference>
<feature type="domain" description="N-acetyltransferase" evidence="3">
    <location>
        <begin position="16"/>
        <end position="160"/>
    </location>
</feature>
<keyword evidence="2" id="KW-0012">Acyltransferase</keyword>
<dbReference type="PANTHER" id="PTHR43877">
    <property type="entry name" value="AMINOALKYLPHOSPHONATE N-ACETYLTRANSFERASE-RELATED-RELATED"/>
    <property type="match status" value="1"/>
</dbReference>
<protein>
    <submittedName>
        <fullName evidence="4">Acetyltransferase, GNAT family</fullName>
    </submittedName>
</protein>
<dbReference type="CDD" id="cd04301">
    <property type="entry name" value="NAT_SF"/>
    <property type="match status" value="1"/>
</dbReference>
<dbReference type="InterPro" id="IPR050832">
    <property type="entry name" value="Bact_Acetyltransf"/>
</dbReference>
<dbReference type="PATRIC" id="fig|1134806.3.peg.960"/>
<reference evidence="4 5" key="1">
    <citation type="submission" date="2012-04" db="EMBL/GenBank/DDBJ databases">
        <authorList>
            <person name="Weinstock G."/>
            <person name="Sodergren E."/>
            <person name="Lobos E.A."/>
            <person name="Fulton L."/>
            <person name="Fulton R."/>
            <person name="Courtney L."/>
            <person name="Fronick C."/>
            <person name="O'Laughlin M."/>
            <person name="Godfrey J."/>
            <person name="Wilson R.M."/>
            <person name="Miner T."/>
            <person name="Farmer C."/>
            <person name="Delehaunty K."/>
            <person name="Cordes M."/>
            <person name="Minx P."/>
            <person name="Tomlinson C."/>
            <person name="Chen J."/>
            <person name="Wollam A."/>
            <person name="Pepin K.H."/>
            <person name="Bhonagiri V."/>
            <person name="Zhang X."/>
            <person name="Suruliraj S."/>
            <person name="Warren W."/>
            <person name="Mitreva M."/>
            <person name="Mardis E.R."/>
            <person name="Wilson R.K."/>
        </authorList>
    </citation>
    <scope>NUCLEOTIDE SEQUENCE [LARGE SCALE GENOMIC DNA]</scope>
    <source>
        <strain evidence="4 5">505</strain>
    </source>
</reference>
<dbReference type="PANTHER" id="PTHR43877:SF2">
    <property type="entry name" value="AMINOALKYLPHOSPHONATE N-ACETYLTRANSFERASE-RELATED"/>
    <property type="match status" value="1"/>
</dbReference>
<dbReference type="PROSITE" id="PS51186">
    <property type="entry name" value="GNAT"/>
    <property type="match status" value="1"/>
</dbReference>
<dbReference type="Pfam" id="PF00583">
    <property type="entry name" value="Acetyltransf_1"/>
    <property type="match status" value="1"/>
</dbReference>
<organism evidence="4 5">
    <name type="scientific">Enterococcus faecium 505</name>
    <dbReference type="NCBI Taxonomy" id="1134806"/>
    <lineage>
        <taxon>Bacteria</taxon>
        <taxon>Bacillati</taxon>
        <taxon>Bacillota</taxon>
        <taxon>Bacilli</taxon>
        <taxon>Lactobacillales</taxon>
        <taxon>Enterococcaceae</taxon>
        <taxon>Enterococcus</taxon>
    </lineage>
</organism>
<dbReference type="Proteomes" id="UP000006403">
    <property type="component" value="Unassembled WGS sequence"/>
</dbReference>